<dbReference type="Proteomes" id="UP000492821">
    <property type="component" value="Unassembled WGS sequence"/>
</dbReference>
<evidence type="ECO:0000313" key="1">
    <source>
        <dbReference type="Proteomes" id="UP000492821"/>
    </source>
</evidence>
<name>A0A7E4V035_PANRE</name>
<sequence>MSGNKENVLPKHNNGLSVDELLDQAVADQPKAPAPMKASFQPRLKPRVEIYYNRKAGRLSREFLPADRTAIFTNVHGFLDNVLCLQKTAVALRLPTEFTHFKKKMIRFTADKNIYYHHVQLENDTENGFQMNLLMKEVVIGDVAFSTNDKTCKAKSQARIKLNNLALDLYIAHFLKHENILPAVLCTTDVNLMRYKVFYQPHTPMRVIRNEIQRMFPKQNNILYESGIPIYVIKEAAKGLKFLRDCRVKYVDFNLNTIYASPEGRIRVGDFDKSSVLMMYDKDYDINKLEDEDEPDPYTKRIMPYRTCEGLGLAYLDLIMPRYVDGFIQFEPSVKEVRMFANTITEPPNRLCAGIVNEIHPVDRDFINKCCSEYHIDTIFQESILRENIPDKSVELAVVMKELDIYQLPETFVDHPNPPSLKTNNLQPEFLARNPVIQFTWEFTDTILGKTDRASLNVYPSHPRILLQSLTKIFGRASDATNTDWMYQPGDFIPISFNIHQMLFEIMQMVMWDRRPRVPFNAYQMQRDIQLGHNGTRLMKLIARVSQCSGVEIEGPPMQKR</sequence>
<organism evidence="1 2">
    <name type="scientific">Panagrellus redivivus</name>
    <name type="common">Microworm</name>
    <dbReference type="NCBI Taxonomy" id="6233"/>
    <lineage>
        <taxon>Eukaryota</taxon>
        <taxon>Metazoa</taxon>
        <taxon>Ecdysozoa</taxon>
        <taxon>Nematoda</taxon>
        <taxon>Chromadorea</taxon>
        <taxon>Rhabditida</taxon>
        <taxon>Tylenchina</taxon>
        <taxon>Panagrolaimomorpha</taxon>
        <taxon>Panagrolaimoidea</taxon>
        <taxon>Panagrolaimidae</taxon>
        <taxon>Panagrellus</taxon>
    </lineage>
</organism>
<reference evidence="1" key="1">
    <citation type="journal article" date="2013" name="Genetics">
        <title>The draft genome and transcriptome of Panagrellus redivivus are shaped by the harsh demands of a free-living lifestyle.</title>
        <authorList>
            <person name="Srinivasan J."/>
            <person name="Dillman A.R."/>
            <person name="Macchietto M.G."/>
            <person name="Heikkinen L."/>
            <person name="Lakso M."/>
            <person name="Fracchia K.M."/>
            <person name="Antoshechkin I."/>
            <person name="Mortazavi A."/>
            <person name="Wong G."/>
            <person name="Sternberg P.W."/>
        </authorList>
    </citation>
    <scope>NUCLEOTIDE SEQUENCE [LARGE SCALE GENOMIC DNA]</scope>
    <source>
        <strain evidence="1">MT8872</strain>
    </source>
</reference>
<evidence type="ECO:0000313" key="2">
    <source>
        <dbReference type="WBParaSite" id="Pan_g14926.t1"/>
    </source>
</evidence>
<proteinExistence type="predicted"/>
<dbReference type="AlphaFoldDB" id="A0A7E4V035"/>
<dbReference type="WBParaSite" id="Pan_g14926.t1">
    <property type="protein sequence ID" value="Pan_g14926.t1"/>
    <property type="gene ID" value="Pan_g14926"/>
</dbReference>
<accession>A0A7E4V035</accession>
<protein>
    <submittedName>
        <fullName evidence="2">Protein kinase domain-containing protein</fullName>
    </submittedName>
</protein>
<reference evidence="2" key="2">
    <citation type="submission" date="2020-10" db="UniProtKB">
        <authorList>
            <consortium name="WormBaseParasite"/>
        </authorList>
    </citation>
    <scope>IDENTIFICATION</scope>
</reference>
<keyword evidence="1" id="KW-1185">Reference proteome</keyword>